<keyword evidence="2" id="KW-1185">Reference proteome</keyword>
<name>A0A7Z0PFZ0_9FUSO</name>
<accession>A0A7Z0PFZ0</accession>
<dbReference type="AlphaFoldDB" id="A0A7Z0PFZ0"/>
<reference evidence="1 2" key="1">
    <citation type="submission" date="2020-05" db="EMBL/GenBank/DDBJ databases">
        <title>Streptobacillus felis strain LHL191014123.</title>
        <authorList>
            <person name="Fawzy A."/>
            <person name="Rau J."/>
            <person name="Risse K."/>
            <person name="Schauerte N."/>
            <person name="Geiger C."/>
            <person name="Blom J."/>
            <person name="Imirzalioglu C."/>
            <person name="Falgenhauer J."/>
            <person name="Bach A."/>
            <person name="Herden C."/>
            <person name="Eisenberg T."/>
        </authorList>
    </citation>
    <scope>NUCLEOTIDE SEQUENCE [LARGE SCALE GENOMIC DNA]</scope>
    <source>
        <strain evidence="1 2">LHL191014123</strain>
    </source>
</reference>
<evidence type="ECO:0000313" key="2">
    <source>
        <dbReference type="Proteomes" id="UP000526184"/>
    </source>
</evidence>
<comment type="caution">
    <text evidence="1">The sequence shown here is derived from an EMBL/GenBank/DDBJ whole genome shotgun (WGS) entry which is preliminary data.</text>
</comment>
<gene>
    <name evidence="1" type="ORF">HP397_01690</name>
</gene>
<evidence type="ECO:0000313" key="1">
    <source>
        <dbReference type="EMBL" id="NYV27540.1"/>
    </source>
</evidence>
<dbReference type="RefSeq" id="WP_180135460.1">
    <property type="nucleotide sequence ID" value="NZ_JABMKT010000005.1"/>
</dbReference>
<organism evidence="1 2">
    <name type="scientific">Streptobacillus felis</name>
    <dbReference type="NCBI Taxonomy" id="1384509"/>
    <lineage>
        <taxon>Bacteria</taxon>
        <taxon>Fusobacteriati</taxon>
        <taxon>Fusobacteriota</taxon>
        <taxon>Fusobacteriia</taxon>
        <taxon>Fusobacteriales</taxon>
        <taxon>Leptotrichiaceae</taxon>
        <taxon>Streptobacillus</taxon>
    </lineage>
</organism>
<dbReference type="EMBL" id="JABMKT010000005">
    <property type="protein sequence ID" value="NYV27540.1"/>
    <property type="molecule type" value="Genomic_DNA"/>
</dbReference>
<protein>
    <submittedName>
        <fullName evidence="1">Uncharacterized protein</fullName>
    </submittedName>
</protein>
<proteinExistence type="predicted"/>
<dbReference type="Proteomes" id="UP000526184">
    <property type="component" value="Unassembled WGS sequence"/>
</dbReference>
<sequence length="45" mass="5084">MKKILLLLFLAIIGSVIYLRGSEKVPVFNGEKIYAFVLDMGKVKK</sequence>